<keyword evidence="4 7" id="KW-0521">NADP</keyword>
<evidence type="ECO:0000259" key="8">
    <source>
        <dbReference type="Pfam" id="PF00171"/>
    </source>
</evidence>
<organism evidence="9">
    <name type="scientific">Salmonella enterica</name>
    <name type="common">Salmonella choleraesuis</name>
    <dbReference type="NCBI Taxonomy" id="28901"/>
    <lineage>
        <taxon>Bacteria</taxon>
        <taxon>Pseudomonadati</taxon>
        <taxon>Pseudomonadota</taxon>
        <taxon>Gammaproteobacteria</taxon>
        <taxon>Enterobacterales</taxon>
        <taxon>Enterobacteriaceae</taxon>
        <taxon>Salmonella</taxon>
    </lineage>
</organism>
<dbReference type="GO" id="GO:0055129">
    <property type="term" value="P:L-proline biosynthetic process"/>
    <property type="evidence" value="ECO:0007669"/>
    <property type="project" value="UniProtKB-UniRule"/>
</dbReference>
<dbReference type="AlphaFoldDB" id="A0A5Y3BCN3"/>
<evidence type="ECO:0000256" key="7">
    <source>
        <dbReference type="HAMAP-Rule" id="MF_00412"/>
    </source>
</evidence>
<sequence>MLEQMGIAAKAASYKLALLSSGEKNRVLEKIADELEAQMESILSANVQDVEQARANGLSEAMLDRLALTPARLKAIADDVRQVCNLADPVGQVIDGGLLDSGLRLERRRVPLGVVGVIYEARPNVTVDVASLCLKTGNAVILRGGKETHRTNAATVRVIQKALKACGLPEAAVQAIDNPERSLVNEMLRMDKYIDMLIPRGGAGLHKLCREQSTIPVITGGIGVCHIFVDSSADIAPALKIIVNAKTQRPSTCNTVETLLVHQDIAERFLPALSKQMAESGVTLHGDETVMQLHGPAKLVPLKPEELDNEFLSLDLNVVVVENMDGAIAHIREHGTQHSDAILTSDMHNAVRFVNEVDSAAVYVNASTRFTDGGQFGLGAEVAVSTQKLHARGPMGLEALTTYKWIGFGDGTIRA</sequence>
<dbReference type="InterPro" id="IPR012134">
    <property type="entry name" value="Glu-5-SA_DH"/>
</dbReference>
<dbReference type="PANTHER" id="PTHR11063:SF8">
    <property type="entry name" value="DELTA-1-PYRROLINE-5-CARBOXYLATE SYNTHASE"/>
    <property type="match status" value="1"/>
</dbReference>
<dbReference type="NCBIfam" id="TIGR00407">
    <property type="entry name" value="proA"/>
    <property type="match status" value="1"/>
</dbReference>
<comment type="similarity">
    <text evidence="7">Belongs to the gamma-glutamyl phosphate reductase family.</text>
</comment>
<dbReference type="InterPro" id="IPR016163">
    <property type="entry name" value="Ald_DH_C"/>
</dbReference>
<evidence type="ECO:0000256" key="1">
    <source>
        <dbReference type="ARBA" id="ARBA00004985"/>
    </source>
</evidence>
<dbReference type="PANTHER" id="PTHR11063">
    <property type="entry name" value="GLUTAMATE SEMIALDEHYDE DEHYDROGENASE"/>
    <property type="match status" value="1"/>
</dbReference>
<comment type="pathway">
    <text evidence="1 7">Amino-acid biosynthesis; L-proline biosynthesis; L-glutamate 5-semialdehyde from L-glutamate: step 2/2.</text>
</comment>
<protein>
    <recommendedName>
        <fullName evidence="7">Gamma-glutamyl phosphate reductase</fullName>
        <shortName evidence="7">GPR</shortName>
        <ecNumber evidence="7">1.2.1.41</ecNumber>
    </recommendedName>
    <alternativeName>
        <fullName evidence="7">Glutamate-5-semialdehyde dehydrogenase</fullName>
    </alternativeName>
    <alternativeName>
        <fullName evidence="7">Glutamyl-gamma-semialdehyde dehydrogenase</fullName>
        <shortName evidence="7">GSA dehydrogenase</shortName>
    </alternativeName>
</protein>
<evidence type="ECO:0000256" key="4">
    <source>
        <dbReference type="ARBA" id="ARBA00022857"/>
    </source>
</evidence>
<keyword evidence="7" id="KW-0963">Cytoplasm</keyword>
<keyword evidence="5 7" id="KW-0560">Oxidoreductase</keyword>
<name>A0A5Y3BCN3_SALER</name>
<evidence type="ECO:0000256" key="2">
    <source>
        <dbReference type="ARBA" id="ARBA00022605"/>
    </source>
</evidence>
<dbReference type="UniPathway" id="UPA00098">
    <property type="reaction ID" value="UER00360"/>
</dbReference>
<evidence type="ECO:0000313" key="9">
    <source>
        <dbReference type="EMBL" id="ECG9115600.1"/>
    </source>
</evidence>
<dbReference type="CDD" id="cd07079">
    <property type="entry name" value="ALDH_F18-19_ProA-GPR"/>
    <property type="match status" value="1"/>
</dbReference>
<dbReference type="InterPro" id="IPR000965">
    <property type="entry name" value="GPR_dom"/>
</dbReference>
<dbReference type="InterPro" id="IPR015590">
    <property type="entry name" value="Aldehyde_DH_dom"/>
</dbReference>
<dbReference type="FunFam" id="3.40.309.10:FF:000006">
    <property type="entry name" value="Gamma-glutamyl phosphate reductase"/>
    <property type="match status" value="1"/>
</dbReference>
<dbReference type="PROSITE" id="PS01223">
    <property type="entry name" value="PROA"/>
    <property type="match status" value="1"/>
</dbReference>
<dbReference type="SUPFAM" id="SSF53720">
    <property type="entry name" value="ALDH-like"/>
    <property type="match status" value="1"/>
</dbReference>
<dbReference type="GO" id="GO:0005737">
    <property type="term" value="C:cytoplasm"/>
    <property type="evidence" value="ECO:0007669"/>
    <property type="project" value="UniProtKB-SubCell"/>
</dbReference>
<dbReference type="Gene3D" id="3.40.309.10">
    <property type="entry name" value="Aldehyde Dehydrogenase, Chain A, domain 2"/>
    <property type="match status" value="1"/>
</dbReference>
<accession>A0A5Y3BCN3</accession>
<gene>
    <name evidence="7 9" type="primary">proA</name>
    <name evidence="9" type="ORF">FOW62_13035</name>
</gene>
<dbReference type="EC" id="1.2.1.41" evidence="7"/>
<keyword evidence="2 7" id="KW-0028">Amino-acid biosynthesis</keyword>
<dbReference type="RefSeq" id="WP_079842540.1">
    <property type="nucleotide sequence ID" value="NZ_MZCS01000005.1"/>
</dbReference>
<dbReference type="InterPro" id="IPR016162">
    <property type="entry name" value="Ald_DH_N"/>
</dbReference>
<dbReference type="NCBIfam" id="NF001221">
    <property type="entry name" value="PRK00197.1"/>
    <property type="match status" value="1"/>
</dbReference>
<dbReference type="InterPro" id="IPR016161">
    <property type="entry name" value="Ald_DH/histidinol_DH"/>
</dbReference>
<proteinExistence type="inferred from homology"/>
<dbReference type="GO" id="GO:0050661">
    <property type="term" value="F:NADP binding"/>
    <property type="evidence" value="ECO:0007669"/>
    <property type="project" value="InterPro"/>
</dbReference>
<comment type="caution">
    <text evidence="9">The sequence shown here is derived from an EMBL/GenBank/DDBJ whole genome shotgun (WGS) entry which is preliminary data.</text>
</comment>
<feature type="domain" description="Aldehyde dehydrogenase" evidence="8">
    <location>
        <begin position="8"/>
        <end position="282"/>
    </location>
</feature>
<dbReference type="PIRSF" id="PIRSF000151">
    <property type="entry name" value="GPR"/>
    <property type="match status" value="1"/>
</dbReference>
<dbReference type="InterPro" id="IPR020593">
    <property type="entry name" value="G-glutamylP_reductase_CS"/>
</dbReference>
<reference evidence="9" key="1">
    <citation type="submission" date="2019-07" db="EMBL/GenBank/DDBJ databases">
        <authorList>
            <consortium name="GenomeTrakr network: Whole genome sequencing for foodborne pathogen traceback"/>
        </authorList>
    </citation>
    <scope>NUCLEOTIDE SEQUENCE</scope>
    <source>
        <strain evidence="9">CFSAN095109</strain>
    </source>
</reference>
<comment type="function">
    <text evidence="7">Catalyzes the NADPH-dependent reduction of L-glutamate 5-phosphate into L-glutamate 5-semialdehyde and phosphate. The product spontaneously undergoes cyclization to form 1-pyrroline-5-carboxylate.</text>
</comment>
<keyword evidence="3 7" id="KW-0641">Proline biosynthesis</keyword>
<dbReference type="Gene3D" id="3.40.605.10">
    <property type="entry name" value="Aldehyde Dehydrogenase, Chain A, domain 1"/>
    <property type="match status" value="1"/>
</dbReference>
<evidence type="ECO:0000256" key="3">
    <source>
        <dbReference type="ARBA" id="ARBA00022650"/>
    </source>
</evidence>
<comment type="subcellular location">
    <subcellularLocation>
        <location evidence="7">Cytoplasm</location>
    </subcellularLocation>
</comment>
<dbReference type="HAMAP" id="MF_00412">
    <property type="entry name" value="ProA"/>
    <property type="match status" value="1"/>
</dbReference>
<dbReference type="EMBL" id="AAIPXE010000014">
    <property type="protein sequence ID" value="ECG9115600.1"/>
    <property type="molecule type" value="Genomic_DNA"/>
</dbReference>
<dbReference type="GO" id="GO:0004350">
    <property type="term" value="F:glutamate-5-semialdehyde dehydrogenase activity"/>
    <property type="evidence" value="ECO:0007669"/>
    <property type="project" value="UniProtKB-UniRule"/>
</dbReference>
<evidence type="ECO:0000256" key="6">
    <source>
        <dbReference type="ARBA" id="ARBA00049024"/>
    </source>
</evidence>
<dbReference type="Pfam" id="PF00171">
    <property type="entry name" value="Aldedh"/>
    <property type="match status" value="1"/>
</dbReference>
<evidence type="ECO:0000256" key="5">
    <source>
        <dbReference type="ARBA" id="ARBA00023002"/>
    </source>
</evidence>
<comment type="catalytic activity">
    <reaction evidence="6 7">
        <text>L-glutamate 5-semialdehyde + phosphate + NADP(+) = L-glutamyl 5-phosphate + NADPH + H(+)</text>
        <dbReference type="Rhea" id="RHEA:19541"/>
        <dbReference type="ChEBI" id="CHEBI:15378"/>
        <dbReference type="ChEBI" id="CHEBI:43474"/>
        <dbReference type="ChEBI" id="CHEBI:57783"/>
        <dbReference type="ChEBI" id="CHEBI:58066"/>
        <dbReference type="ChEBI" id="CHEBI:58274"/>
        <dbReference type="ChEBI" id="CHEBI:58349"/>
        <dbReference type="EC" id="1.2.1.41"/>
    </reaction>
</comment>